<reference evidence="1 2" key="1">
    <citation type="journal article" date="2021" name="ISME J.">
        <title>Genomic evolution of the class Acidithiobacillia: deep-branching Proteobacteria living in extreme acidic conditions.</title>
        <authorList>
            <person name="Moya-Beltran A."/>
            <person name="Beard S."/>
            <person name="Rojas-Villalobos C."/>
            <person name="Issotta F."/>
            <person name="Gallardo Y."/>
            <person name="Ulloa R."/>
            <person name="Giaveno A."/>
            <person name="Degli Esposti M."/>
            <person name="Johnson D.B."/>
            <person name="Quatrini R."/>
        </authorList>
    </citation>
    <scope>NUCLEOTIDE SEQUENCE [LARGE SCALE GENOMIC DNA]</scope>
    <source>
        <strain evidence="1 2">GG1-14</strain>
    </source>
</reference>
<dbReference type="EMBL" id="CP127526">
    <property type="protein sequence ID" value="XRI74582.1"/>
    <property type="molecule type" value="Genomic_DNA"/>
</dbReference>
<name>A0ACD5HI39_9PROT</name>
<proteinExistence type="predicted"/>
<accession>A0ACD5HI39</accession>
<protein>
    <submittedName>
        <fullName evidence="1">Metallopeptidase TldD-related protein</fullName>
    </submittedName>
</protein>
<organism evidence="1 2">
    <name type="scientific">Acidithiobacillus montserratensis</name>
    <dbReference type="NCBI Taxonomy" id="2729135"/>
    <lineage>
        <taxon>Bacteria</taxon>
        <taxon>Pseudomonadati</taxon>
        <taxon>Pseudomonadota</taxon>
        <taxon>Acidithiobacillia</taxon>
        <taxon>Acidithiobacillales</taxon>
        <taxon>Acidithiobacillaceae</taxon>
        <taxon>Acidithiobacillus</taxon>
    </lineage>
</organism>
<sequence length="436" mass="47708">MIASLHAYIQALPGWLDQIVVGKERLFAKVYGEETQYARLTQSRVNQSGGIFQQQITLILSNGLSLVSMSIEGELPAFSQLNRFVQSLREDLKFTPQDPWLNLNETPEQKETGNAQVSQNFDSLVKKLCESAGNDDLVGLVLSGPQIMAVCSSLGHCLVHRGGGVSVDLSFFDADYNAVKRVRRNPNLNDIPGMMTGMSQDLKVLQRPPVSPKPDIYRAWLSAEALGELLGTISWNGFSVDSVRSGSSPLNKLYRADKQLSAQVFLYENREAGDVPLFTDEGFLLPSEVPLIQRGKATMSLSGPRSAKEFDVPINSDGGAPSALYLQGGDLPDNEVLQKIGTGLYIGRLWYTNISDPGSCRLTAMTRYDCFWVEDGVLVGPLAPVRMDSSLYDLLGANLEALGKNVYQIPETQSYGRRSWGASCFPGALTALEITL</sequence>
<evidence type="ECO:0000313" key="2">
    <source>
        <dbReference type="Proteomes" id="UP001195965"/>
    </source>
</evidence>
<evidence type="ECO:0000313" key="1">
    <source>
        <dbReference type="EMBL" id="XRI74582.1"/>
    </source>
</evidence>
<keyword evidence="2" id="KW-1185">Reference proteome</keyword>
<dbReference type="Proteomes" id="UP001195965">
    <property type="component" value="Chromosome"/>
</dbReference>
<gene>
    <name evidence="1" type="ORF">HHS34_005160</name>
</gene>